<keyword evidence="4 11" id="KW-0812">Transmembrane</keyword>
<keyword evidence="5 11" id="KW-1133">Transmembrane helix</keyword>
<dbReference type="Proteomes" id="UP000576082">
    <property type="component" value="Unassembled WGS sequence"/>
</dbReference>
<keyword evidence="8 11" id="KW-0472">Membrane</keyword>
<organism evidence="13 14">
    <name type="scientific">Flammeovirga aprica JL-4</name>
    <dbReference type="NCBI Taxonomy" id="694437"/>
    <lineage>
        <taxon>Bacteria</taxon>
        <taxon>Pseudomonadati</taxon>
        <taxon>Bacteroidota</taxon>
        <taxon>Cytophagia</taxon>
        <taxon>Cytophagales</taxon>
        <taxon>Flammeovirgaceae</taxon>
        <taxon>Flammeovirga</taxon>
    </lineage>
</organism>
<keyword evidence="7" id="KW-0406">Ion transport</keyword>
<evidence type="ECO:0000313" key="13">
    <source>
        <dbReference type="EMBL" id="NME71151.1"/>
    </source>
</evidence>
<sequence length="461" mass="50922">MYYLMIEIFIFGYLLIVLEHNTHINKAATALIMGAGLWALYAIGAPEILELGFSESWKEWLANHNNDGSEESIVHFLVHHELTEHLSEIASIVFFLMGAMTIVEVIDEYQGFRVITNKIKVTNKPKLLAIMSFLTFFLSAALDNLTTTIVIVAVLNKLIKDDETRWYFASMVVIAANAGGAWSPIGDVTTIMLWIGGQITALRIIEEIFLPSLVAMLLPLGVLCLKLKGDIDPPELEEDEHKAFIPLRDRLIVLIMGIIALLAVPVIKSYTHLPPFIGMLLGLGSMWFLTDFKLHSKTLEDKRRLNVGRILTKIDMPTVLFLMGILLAVGALSSAGHLNVMAGFMQEHFTDIYFQNTLIGVLSAVVDNVPIVAAFMGMYPIAEAGATGEMANFVVDGKFWEMLAYASGTGGSILIIGSASGVAAMGMERISFLWYLRKIGWIAAIGYLGGISLFYLEMMFM</sequence>
<dbReference type="AlphaFoldDB" id="A0A7X9RYP6"/>
<evidence type="ECO:0000256" key="7">
    <source>
        <dbReference type="ARBA" id="ARBA00023065"/>
    </source>
</evidence>
<dbReference type="NCBIfam" id="NF038006">
    <property type="entry name" value="NhaD_1"/>
    <property type="match status" value="1"/>
</dbReference>
<feature type="transmembrane region" description="Helical" evidence="11">
    <location>
        <begin position="319"/>
        <end position="338"/>
    </location>
</feature>
<accession>A0A7X9RYP6</accession>
<dbReference type="InterPro" id="IPR045016">
    <property type="entry name" value="NhaD-like"/>
</dbReference>
<evidence type="ECO:0000313" key="14">
    <source>
        <dbReference type="Proteomes" id="UP000576082"/>
    </source>
</evidence>
<evidence type="ECO:0000256" key="10">
    <source>
        <dbReference type="ARBA" id="ARBA00025753"/>
    </source>
</evidence>
<keyword evidence="6" id="KW-0915">Sodium</keyword>
<dbReference type="GO" id="GO:0016020">
    <property type="term" value="C:membrane"/>
    <property type="evidence" value="ECO:0007669"/>
    <property type="project" value="UniProtKB-SubCell"/>
</dbReference>
<dbReference type="GO" id="GO:0015297">
    <property type="term" value="F:antiporter activity"/>
    <property type="evidence" value="ECO:0007669"/>
    <property type="project" value="UniProtKB-KW"/>
</dbReference>
<evidence type="ECO:0000256" key="9">
    <source>
        <dbReference type="ARBA" id="ARBA00023201"/>
    </source>
</evidence>
<protein>
    <submittedName>
        <fullName evidence="13">Sodium:proton antiporter</fullName>
    </submittedName>
</protein>
<feature type="transmembrane region" description="Helical" evidence="11">
    <location>
        <begin position="127"/>
        <end position="154"/>
    </location>
</feature>
<proteinExistence type="inferred from homology"/>
<evidence type="ECO:0000256" key="2">
    <source>
        <dbReference type="ARBA" id="ARBA00022448"/>
    </source>
</evidence>
<feature type="transmembrane region" description="Helical" evidence="11">
    <location>
        <begin position="251"/>
        <end position="270"/>
    </location>
</feature>
<evidence type="ECO:0000256" key="5">
    <source>
        <dbReference type="ARBA" id="ARBA00022989"/>
    </source>
</evidence>
<dbReference type="PANTHER" id="PTHR43269:SF2">
    <property type="entry name" value="SODIUM_PROTON ANTIPORTER 1-RELATED"/>
    <property type="match status" value="1"/>
</dbReference>
<feature type="transmembrane region" description="Helical" evidence="11">
    <location>
        <begin position="6"/>
        <end position="22"/>
    </location>
</feature>
<dbReference type="InterPro" id="IPR004680">
    <property type="entry name" value="Cit_transptr-like_dom"/>
</dbReference>
<feature type="transmembrane region" description="Helical" evidence="11">
    <location>
        <begin position="439"/>
        <end position="456"/>
    </location>
</feature>
<comment type="similarity">
    <text evidence="10">Belongs to the NhaD Na(+)/H(+) (TC 2.A.62) antiporter family.</text>
</comment>
<dbReference type="EMBL" id="JABANE010000087">
    <property type="protein sequence ID" value="NME71151.1"/>
    <property type="molecule type" value="Genomic_DNA"/>
</dbReference>
<comment type="caution">
    <text evidence="13">The sequence shown here is derived from an EMBL/GenBank/DDBJ whole genome shotgun (WGS) entry which is preliminary data.</text>
</comment>
<evidence type="ECO:0000256" key="4">
    <source>
        <dbReference type="ARBA" id="ARBA00022692"/>
    </source>
</evidence>
<dbReference type="GO" id="GO:0006814">
    <property type="term" value="P:sodium ion transport"/>
    <property type="evidence" value="ECO:0007669"/>
    <property type="project" value="UniProtKB-KW"/>
</dbReference>
<feature type="transmembrane region" description="Helical" evidence="11">
    <location>
        <begin position="358"/>
        <end position="382"/>
    </location>
</feature>
<name>A0A7X9RYP6_9BACT</name>
<evidence type="ECO:0000256" key="3">
    <source>
        <dbReference type="ARBA" id="ARBA00022449"/>
    </source>
</evidence>
<comment type="subcellular location">
    <subcellularLocation>
        <location evidence="1">Membrane</location>
        <topology evidence="1">Multi-pass membrane protein</topology>
    </subcellularLocation>
</comment>
<keyword evidence="3" id="KW-0050">Antiport</keyword>
<evidence type="ECO:0000259" key="12">
    <source>
        <dbReference type="Pfam" id="PF03600"/>
    </source>
</evidence>
<feature type="transmembrane region" description="Helical" evidence="11">
    <location>
        <begin position="89"/>
        <end position="106"/>
    </location>
</feature>
<feature type="domain" description="Citrate transporter-like" evidence="12">
    <location>
        <begin position="13"/>
        <end position="380"/>
    </location>
</feature>
<keyword evidence="9" id="KW-0739">Sodium transport</keyword>
<gene>
    <name evidence="13" type="ORF">HHU12_24500</name>
</gene>
<evidence type="ECO:0000256" key="11">
    <source>
        <dbReference type="SAM" id="Phobius"/>
    </source>
</evidence>
<feature type="transmembrane region" description="Helical" evidence="11">
    <location>
        <begin position="403"/>
        <end position="427"/>
    </location>
</feature>
<evidence type="ECO:0000256" key="8">
    <source>
        <dbReference type="ARBA" id="ARBA00023136"/>
    </source>
</evidence>
<feature type="transmembrane region" description="Helical" evidence="11">
    <location>
        <begin position="29"/>
        <end position="49"/>
    </location>
</feature>
<dbReference type="PANTHER" id="PTHR43269">
    <property type="entry name" value="SODIUM/PROTON ANTIPORTER 1-RELATED"/>
    <property type="match status" value="1"/>
</dbReference>
<dbReference type="Pfam" id="PF03600">
    <property type="entry name" value="CitMHS"/>
    <property type="match status" value="1"/>
</dbReference>
<keyword evidence="14" id="KW-1185">Reference proteome</keyword>
<feature type="transmembrane region" description="Helical" evidence="11">
    <location>
        <begin position="166"/>
        <end position="185"/>
    </location>
</feature>
<keyword evidence="2" id="KW-0813">Transport</keyword>
<evidence type="ECO:0000256" key="1">
    <source>
        <dbReference type="ARBA" id="ARBA00004141"/>
    </source>
</evidence>
<evidence type="ECO:0000256" key="6">
    <source>
        <dbReference type="ARBA" id="ARBA00023053"/>
    </source>
</evidence>
<reference evidence="13 14" key="1">
    <citation type="submission" date="2020-04" db="EMBL/GenBank/DDBJ databases">
        <title>Flammeovirga sp. SR4, a novel species isolated from seawater.</title>
        <authorList>
            <person name="Wang X."/>
        </authorList>
    </citation>
    <scope>NUCLEOTIDE SEQUENCE [LARGE SCALE GENOMIC DNA]</scope>
    <source>
        <strain evidence="13 14">ATCC 23126</strain>
    </source>
</reference>